<comment type="caution">
    <text evidence="1">The sequence shown here is derived from an EMBL/GenBank/DDBJ whole genome shotgun (WGS) entry which is preliminary data.</text>
</comment>
<sequence>MAVRIDPGPRDFAALNEVVRKGSRIGNESLDGDGHLNEIIPKPWGIEYRIYVDDFIDVWNLRIDEGESTSMHVHPRKLTYLLCLAGQGVTDTLTGEVPVGAGSILRIGGGAFHSSRSVGPGPLWLVEVEAPRNKFDLIRLRDAYDRQGTAYEQQHAEAPDLPARQVTYLPQARLRERSPGAEFAFSIRAGADVFYRRQEQDLFHIPLGLTGVVTGEVDILAPALGDARRPALDQYYLSLALA</sequence>
<dbReference type="InterPro" id="IPR011051">
    <property type="entry name" value="RmlC_Cupin_sf"/>
</dbReference>
<dbReference type="Gene3D" id="2.60.120.10">
    <property type="entry name" value="Jelly Rolls"/>
    <property type="match status" value="1"/>
</dbReference>
<gene>
    <name evidence="1" type="ORF">GCM10010389_18930</name>
</gene>
<name>A0A918R0I1_9ACTN</name>
<dbReference type="InterPro" id="IPR014710">
    <property type="entry name" value="RmlC-like_jellyroll"/>
</dbReference>
<dbReference type="AlphaFoldDB" id="A0A918R0I1"/>
<dbReference type="EMBL" id="BMWH01000005">
    <property type="protein sequence ID" value="GGZ81426.1"/>
    <property type="molecule type" value="Genomic_DNA"/>
</dbReference>
<dbReference type="CDD" id="cd02208">
    <property type="entry name" value="cupin_RmlC-like"/>
    <property type="match status" value="1"/>
</dbReference>
<accession>A0A918R0I1</accession>
<evidence type="ECO:0000313" key="1">
    <source>
        <dbReference type="EMBL" id="GGZ81426.1"/>
    </source>
</evidence>
<keyword evidence="2" id="KW-1185">Reference proteome</keyword>
<reference evidence="1" key="1">
    <citation type="journal article" date="2014" name="Int. J. Syst. Evol. Microbiol.">
        <title>Complete genome sequence of Corynebacterium casei LMG S-19264T (=DSM 44701T), isolated from a smear-ripened cheese.</title>
        <authorList>
            <consortium name="US DOE Joint Genome Institute (JGI-PGF)"/>
            <person name="Walter F."/>
            <person name="Albersmeier A."/>
            <person name="Kalinowski J."/>
            <person name="Ruckert C."/>
        </authorList>
    </citation>
    <scope>NUCLEOTIDE SEQUENCE</scope>
    <source>
        <strain evidence="1">JCM 5016</strain>
    </source>
</reference>
<dbReference type="RefSeq" id="WP_229879351.1">
    <property type="nucleotide sequence ID" value="NZ_BMWH01000005.1"/>
</dbReference>
<proteinExistence type="predicted"/>
<reference evidence="1" key="2">
    <citation type="submission" date="2020-09" db="EMBL/GenBank/DDBJ databases">
        <authorList>
            <person name="Sun Q."/>
            <person name="Ohkuma M."/>
        </authorList>
    </citation>
    <scope>NUCLEOTIDE SEQUENCE</scope>
    <source>
        <strain evidence="1">JCM 5016</strain>
    </source>
</reference>
<protein>
    <submittedName>
        <fullName evidence="1">Uncharacterized protein</fullName>
    </submittedName>
</protein>
<dbReference type="SUPFAM" id="SSF51182">
    <property type="entry name" value="RmlC-like cupins"/>
    <property type="match status" value="1"/>
</dbReference>
<organism evidence="1 2">
    <name type="scientific">Streptomyces echinoruber</name>
    <dbReference type="NCBI Taxonomy" id="68898"/>
    <lineage>
        <taxon>Bacteria</taxon>
        <taxon>Bacillati</taxon>
        <taxon>Actinomycetota</taxon>
        <taxon>Actinomycetes</taxon>
        <taxon>Kitasatosporales</taxon>
        <taxon>Streptomycetaceae</taxon>
        <taxon>Streptomyces</taxon>
    </lineage>
</organism>
<dbReference type="Proteomes" id="UP000623010">
    <property type="component" value="Unassembled WGS sequence"/>
</dbReference>
<evidence type="ECO:0000313" key="2">
    <source>
        <dbReference type="Proteomes" id="UP000623010"/>
    </source>
</evidence>